<evidence type="ECO:0000313" key="2">
    <source>
        <dbReference type="EMBL" id="EQA37726.1"/>
    </source>
</evidence>
<dbReference type="InterPro" id="IPR000073">
    <property type="entry name" value="AB_hydrolase_1"/>
</dbReference>
<dbReference type="EMBL" id="AHMM02000015">
    <property type="protein sequence ID" value="EQA37726.1"/>
    <property type="molecule type" value="Genomic_DNA"/>
</dbReference>
<protein>
    <submittedName>
        <fullName evidence="2">Alpha/beta hydrolase family protein</fullName>
    </submittedName>
</protein>
<evidence type="ECO:0000259" key="1">
    <source>
        <dbReference type="Pfam" id="PF00561"/>
    </source>
</evidence>
<dbReference type="PANTHER" id="PTHR43798">
    <property type="entry name" value="MONOACYLGLYCEROL LIPASE"/>
    <property type="match status" value="1"/>
</dbReference>
<gene>
    <name evidence="2" type="ORF">LEP1GSC047_4326</name>
</gene>
<accession>V6HCQ1</accession>
<dbReference type="GO" id="GO:0047372">
    <property type="term" value="F:monoacylglycerol lipase activity"/>
    <property type="evidence" value="ECO:0007669"/>
    <property type="project" value="TreeGrafter"/>
</dbReference>
<feature type="domain" description="AB hydrolase-1" evidence="1">
    <location>
        <begin position="82"/>
        <end position="185"/>
    </location>
</feature>
<organism evidence="2 3">
    <name type="scientific">Leptospira inadai serovar Lyme str. 10</name>
    <dbReference type="NCBI Taxonomy" id="1049790"/>
    <lineage>
        <taxon>Bacteria</taxon>
        <taxon>Pseudomonadati</taxon>
        <taxon>Spirochaetota</taxon>
        <taxon>Spirochaetia</taxon>
        <taxon>Leptospirales</taxon>
        <taxon>Leptospiraceae</taxon>
        <taxon>Leptospira</taxon>
    </lineage>
</organism>
<sequence>MRENLKNVILKIQSRETWMKAALTRIVLPFLLFSLTFVSCSGTLVRFGFGYERWKSNVEKKELKQAPWNWVYLEGGSGKEKILMVHGFGGDKDNWTRFAGGLTDKYDIIAVDLPGFGENEKLTDQGYSIDQQVERLDQFTKAIGWDKFHIVGNSMGGCISGVFAAKHPEKILSLGLFAPSGINSPIKSELSKNMENGKNNLIVTNTDEFEELMKFIFVNPPKVPSILKGYFAERAVKNAEFNKIVFKDIRKGFPLQENMKSIKSKTLILWGDTDRVLSVSGAEVLEKGIFRSTKVILKDVGHVPMLEKPVEVANIYTDFLSK</sequence>
<dbReference type="GO" id="GO:0046464">
    <property type="term" value="P:acylglycerol catabolic process"/>
    <property type="evidence" value="ECO:0007669"/>
    <property type="project" value="TreeGrafter"/>
</dbReference>
<dbReference type="STRING" id="1049790.LEP1GSC047_4326"/>
<evidence type="ECO:0000313" key="3">
    <source>
        <dbReference type="Proteomes" id="UP000018719"/>
    </source>
</evidence>
<comment type="caution">
    <text evidence="2">The sequence shown here is derived from an EMBL/GenBank/DDBJ whole genome shotgun (WGS) entry which is preliminary data.</text>
</comment>
<dbReference type="GO" id="GO:0016020">
    <property type="term" value="C:membrane"/>
    <property type="evidence" value="ECO:0007669"/>
    <property type="project" value="TreeGrafter"/>
</dbReference>
<dbReference type="PANTHER" id="PTHR43798:SF5">
    <property type="entry name" value="MONOACYLGLYCEROL LIPASE ABHD6"/>
    <property type="match status" value="1"/>
</dbReference>
<dbReference type="InterPro" id="IPR029058">
    <property type="entry name" value="AB_hydrolase_fold"/>
</dbReference>
<reference evidence="2 3" key="1">
    <citation type="submission" date="2013-05" db="EMBL/GenBank/DDBJ databases">
        <authorList>
            <person name="Harkins D.M."/>
            <person name="Durkin A.S."/>
            <person name="Brinkac L.M."/>
            <person name="Haft D.H."/>
            <person name="Selengut J.D."/>
            <person name="Sanka R."/>
            <person name="DePew J."/>
            <person name="Purushe J."/>
            <person name="Hartskeerl R.A."/>
            <person name="Ahmed A."/>
            <person name="van der Linden H."/>
            <person name="Goris M.G.A."/>
            <person name="Vinetz J.M."/>
            <person name="Sutton G.G."/>
            <person name="Nierman W.C."/>
            <person name="Fouts D.E."/>
        </authorList>
    </citation>
    <scope>NUCLEOTIDE SEQUENCE [LARGE SCALE GENOMIC DNA]</scope>
    <source>
        <strain evidence="2 3">10</strain>
    </source>
</reference>
<dbReference type="SUPFAM" id="SSF53474">
    <property type="entry name" value="alpha/beta-Hydrolases"/>
    <property type="match status" value="1"/>
</dbReference>
<dbReference type="AlphaFoldDB" id="V6HCQ1"/>
<dbReference type="Pfam" id="PF00561">
    <property type="entry name" value="Abhydrolase_1"/>
    <property type="match status" value="1"/>
</dbReference>
<proteinExistence type="predicted"/>
<dbReference type="Gene3D" id="3.40.50.1820">
    <property type="entry name" value="alpha/beta hydrolase"/>
    <property type="match status" value="1"/>
</dbReference>
<name>V6HCQ1_9LEPT</name>
<dbReference type="PRINTS" id="PR00111">
    <property type="entry name" value="ABHYDROLASE"/>
</dbReference>
<keyword evidence="2" id="KW-0378">Hydrolase</keyword>
<dbReference type="InterPro" id="IPR050266">
    <property type="entry name" value="AB_hydrolase_sf"/>
</dbReference>
<dbReference type="Proteomes" id="UP000018719">
    <property type="component" value="Unassembled WGS sequence"/>
</dbReference>